<feature type="compositionally biased region" description="Basic and acidic residues" evidence="1">
    <location>
        <begin position="66"/>
        <end position="86"/>
    </location>
</feature>
<gene>
    <name evidence="2" type="ORF">mMyoMyo1_011651</name>
</gene>
<proteinExistence type="predicted"/>
<sequence length="147" mass="16553">MSFRDRSPQPPEEAGCAATALLTWRPPLRRLTYAARREAERTSGSEQADAENPRPPHPDSYPLHAYLKEREREKERYLSPNERDAEAPTILRSNGAGKRWQQQQPPKSSLSRELAPTHLGPPFGTRQDPPPPWCAHCTPALTAEVVL</sequence>
<dbReference type="Proteomes" id="UP000527355">
    <property type="component" value="Unassembled WGS sequence"/>
</dbReference>
<feature type="region of interest" description="Disordered" evidence="1">
    <location>
        <begin position="1"/>
        <end position="20"/>
    </location>
</feature>
<name>A0A7J7XHD3_MYOMY</name>
<feature type="region of interest" description="Disordered" evidence="1">
    <location>
        <begin position="27"/>
        <end position="131"/>
    </location>
</feature>
<reference evidence="2 3" key="1">
    <citation type="journal article" date="2020" name="Nature">
        <title>Six reference-quality genomes reveal evolution of bat adaptations.</title>
        <authorList>
            <person name="Jebb D."/>
            <person name="Huang Z."/>
            <person name="Pippel M."/>
            <person name="Hughes G.M."/>
            <person name="Lavrichenko K."/>
            <person name="Devanna P."/>
            <person name="Winkler S."/>
            <person name="Jermiin L.S."/>
            <person name="Skirmuntt E.C."/>
            <person name="Katzourakis A."/>
            <person name="Burkitt-Gray L."/>
            <person name="Ray D.A."/>
            <person name="Sullivan K.A.M."/>
            <person name="Roscito J.G."/>
            <person name="Kirilenko B.M."/>
            <person name="Davalos L.M."/>
            <person name="Corthals A.P."/>
            <person name="Power M.L."/>
            <person name="Jones G."/>
            <person name="Ransome R.D."/>
            <person name="Dechmann D.K.N."/>
            <person name="Locatelli A.G."/>
            <person name="Puechmaille S.J."/>
            <person name="Fedrigo O."/>
            <person name="Jarvis E.D."/>
            <person name="Hiller M."/>
            <person name="Vernes S.C."/>
            <person name="Myers E.W."/>
            <person name="Teeling E.C."/>
        </authorList>
    </citation>
    <scope>NUCLEOTIDE SEQUENCE [LARGE SCALE GENOMIC DNA]</scope>
    <source>
        <strain evidence="2">MMyoMyo1</strain>
        <tissue evidence="2">Flight muscle</tissue>
    </source>
</reference>
<feature type="compositionally biased region" description="Polar residues" evidence="1">
    <location>
        <begin position="100"/>
        <end position="111"/>
    </location>
</feature>
<evidence type="ECO:0000313" key="2">
    <source>
        <dbReference type="EMBL" id="KAF6349089.1"/>
    </source>
</evidence>
<protein>
    <submittedName>
        <fullName evidence="2">Uncharacterized protein</fullName>
    </submittedName>
</protein>
<dbReference type="AlphaFoldDB" id="A0A7J7XHD3"/>
<accession>A0A7J7XHD3</accession>
<comment type="caution">
    <text evidence="2">The sequence shown here is derived from an EMBL/GenBank/DDBJ whole genome shotgun (WGS) entry which is preliminary data.</text>
</comment>
<keyword evidence="3" id="KW-1185">Reference proteome</keyword>
<organism evidence="2 3">
    <name type="scientific">Myotis myotis</name>
    <name type="common">Greater mouse-eared bat</name>
    <name type="synonym">Vespertilio myotis</name>
    <dbReference type="NCBI Taxonomy" id="51298"/>
    <lineage>
        <taxon>Eukaryota</taxon>
        <taxon>Metazoa</taxon>
        <taxon>Chordata</taxon>
        <taxon>Craniata</taxon>
        <taxon>Vertebrata</taxon>
        <taxon>Euteleostomi</taxon>
        <taxon>Mammalia</taxon>
        <taxon>Eutheria</taxon>
        <taxon>Laurasiatheria</taxon>
        <taxon>Chiroptera</taxon>
        <taxon>Yangochiroptera</taxon>
        <taxon>Vespertilionidae</taxon>
        <taxon>Myotis</taxon>
    </lineage>
</organism>
<dbReference type="EMBL" id="JABWUV010000006">
    <property type="protein sequence ID" value="KAF6349089.1"/>
    <property type="molecule type" value="Genomic_DNA"/>
</dbReference>
<evidence type="ECO:0000313" key="3">
    <source>
        <dbReference type="Proteomes" id="UP000527355"/>
    </source>
</evidence>
<evidence type="ECO:0000256" key="1">
    <source>
        <dbReference type="SAM" id="MobiDB-lite"/>
    </source>
</evidence>